<gene>
    <name evidence="4" type="ORF">CLODIP_2_CD09670</name>
</gene>
<dbReference type="AlphaFoldDB" id="A0A8S1DKK2"/>
<sequence length="366" mass="42008">MVEIATKVDIILRLSFFSSILPVTIEQKQPPTKSVKMHVVYKDIEGDMAKKLEDLFGLASGGLIEVNPGKVLIPPKFKSYAQRIIDMEVRPDDVWLVSYPRTGSTWTQEMVWLIGNDLDFQGAKMLQQLRAPVLELTALLGNDTSGVIKLIGETVEIVESMPSPRFIKTHLPLELLPKQLDVVKPKIVYVCRNPKDMCVSYYHYCRLMHDLHGSFNDFCELFINDMVPMGPIWNHIMGFWNRRNDPNVLFLRYEELKKDLKSVVLRCAKFLNKELNEEEVQAVLHHLSFESMKNNPAVNLEPVLEYRKTALLNQMTEDKVTCMQAPSFIRKGVTGDWANHMNPEIAARFDEWIKTNLEGTGLNFQV</sequence>
<dbReference type="SUPFAM" id="SSF52540">
    <property type="entry name" value="P-loop containing nucleoside triphosphate hydrolases"/>
    <property type="match status" value="1"/>
</dbReference>
<dbReference type="InterPro" id="IPR027417">
    <property type="entry name" value="P-loop_NTPase"/>
</dbReference>
<dbReference type="Gene3D" id="3.40.50.300">
    <property type="entry name" value="P-loop containing nucleotide triphosphate hydrolases"/>
    <property type="match status" value="1"/>
</dbReference>
<name>A0A8S1DKK2_9INSE</name>
<comment type="caution">
    <text evidence="4">The sequence shown here is derived from an EMBL/GenBank/DDBJ whole genome shotgun (WGS) entry which is preliminary data.</text>
</comment>
<evidence type="ECO:0000256" key="1">
    <source>
        <dbReference type="ARBA" id="ARBA00005771"/>
    </source>
</evidence>
<keyword evidence="2" id="KW-0808">Transferase</keyword>
<dbReference type="Pfam" id="PF00685">
    <property type="entry name" value="Sulfotransfer_1"/>
    <property type="match status" value="1"/>
</dbReference>
<feature type="domain" description="Sulfotransferase" evidence="3">
    <location>
        <begin position="91"/>
        <end position="361"/>
    </location>
</feature>
<protein>
    <recommendedName>
        <fullName evidence="3">Sulfotransferase domain-containing protein</fullName>
    </recommendedName>
</protein>
<evidence type="ECO:0000313" key="4">
    <source>
        <dbReference type="EMBL" id="CAB3381573.1"/>
    </source>
</evidence>
<dbReference type="PANTHER" id="PTHR11783">
    <property type="entry name" value="SULFOTRANSFERASE SULT"/>
    <property type="match status" value="1"/>
</dbReference>
<organism evidence="4 5">
    <name type="scientific">Cloeon dipterum</name>
    <dbReference type="NCBI Taxonomy" id="197152"/>
    <lineage>
        <taxon>Eukaryota</taxon>
        <taxon>Metazoa</taxon>
        <taxon>Ecdysozoa</taxon>
        <taxon>Arthropoda</taxon>
        <taxon>Hexapoda</taxon>
        <taxon>Insecta</taxon>
        <taxon>Pterygota</taxon>
        <taxon>Palaeoptera</taxon>
        <taxon>Ephemeroptera</taxon>
        <taxon>Pisciforma</taxon>
        <taxon>Baetidae</taxon>
        <taxon>Cloeon</taxon>
    </lineage>
</organism>
<evidence type="ECO:0000256" key="2">
    <source>
        <dbReference type="ARBA" id="ARBA00022679"/>
    </source>
</evidence>
<dbReference type="Proteomes" id="UP000494165">
    <property type="component" value="Unassembled WGS sequence"/>
</dbReference>
<dbReference type="InterPro" id="IPR000863">
    <property type="entry name" value="Sulfotransferase_dom"/>
</dbReference>
<comment type="similarity">
    <text evidence="1">Belongs to the sulfotransferase 1 family.</text>
</comment>
<dbReference type="GO" id="GO:0008146">
    <property type="term" value="F:sulfotransferase activity"/>
    <property type="evidence" value="ECO:0007669"/>
    <property type="project" value="InterPro"/>
</dbReference>
<proteinExistence type="inferred from homology"/>
<dbReference type="EMBL" id="CADEPI010000237">
    <property type="protein sequence ID" value="CAB3381573.1"/>
    <property type="molecule type" value="Genomic_DNA"/>
</dbReference>
<dbReference type="OrthoDB" id="205623at2759"/>
<keyword evidence="5" id="KW-1185">Reference proteome</keyword>
<evidence type="ECO:0000259" key="3">
    <source>
        <dbReference type="Pfam" id="PF00685"/>
    </source>
</evidence>
<reference evidence="4 5" key="1">
    <citation type="submission" date="2020-04" db="EMBL/GenBank/DDBJ databases">
        <authorList>
            <person name="Alioto T."/>
            <person name="Alioto T."/>
            <person name="Gomez Garrido J."/>
        </authorList>
    </citation>
    <scope>NUCLEOTIDE SEQUENCE [LARGE SCALE GENOMIC DNA]</scope>
</reference>
<evidence type="ECO:0000313" key="5">
    <source>
        <dbReference type="Proteomes" id="UP000494165"/>
    </source>
</evidence>
<accession>A0A8S1DKK2</accession>